<gene>
    <name evidence="1" type="ORF">NQ176_g10698</name>
</gene>
<sequence>MGKNKLGIAQLFTSHRNDLQPVPARLPLAISSPFGPVKNSRGPDLIRSDDFIIVDAIKDCGTAVNSSEGVPLGASKPDKKMGIGIVAKRTLLKRQSLVALTSTPKSDSHSAATTPRCKNFDEVEMSLSVSKLESAATSTTSLFTVNHDHEYTHTSKPQKPRSPLQTQNKFATKLPKSRTMSVLQDIKNSVPRRTHFPTSASKTLSKRSDPNLKQAGITTMDRLRSRRRLSREESAPSSRHSCTTNITTPDPGIQCIDHKQQVEALPGQITNAQTSAYWSGRFTALRDRFSTEHMEQVLAQAGDTLQAGIAHHPHSQDNHDAEPNGNPQYPLRDEDSICLQVFAHLKSQCVTATAQASLRRWQEKYARRHHRPSILPYGTPFMGESLVSRRFASHSRYQDREGLAFLEDAYYSNASNAFGITNPHSVEARYLNFR</sequence>
<evidence type="ECO:0000313" key="1">
    <source>
        <dbReference type="EMBL" id="KAJ2965262.1"/>
    </source>
</evidence>
<reference evidence="1" key="1">
    <citation type="submission" date="2022-08" db="EMBL/GenBank/DDBJ databases">
        <title>Genome Sequence of Lecanicillium fungicola.</title>
        <authorList>
            <person name="Buettner E."/>
        </authorList>
    </citation>
    <scope>NUCLEOTIDE SEQUENCE</scope>
    <source>
        <strain evidence="1">Babe33</strain>
    </source>
</reference>
<accession>A0ACC1ME01</accession>
<protein>
    <submittedName>
        <fullName evidence="1">Uncharacterized protein</fullName>
    </submittedName>
</protein>
<proteinExistence type="predicted"/>
<keyword evidence="2" id="KW-1185">Reference proteome</keyword>
<organism evidence="1 2">
    <name type="scientific">Zarea fungicola</name>
    <dbReference type="NCBI Taxonomy" id="93591"/>
    <lineage>
        <taxon>Eukaryota</taxon>
        <taxon>Fungi</taxon>
        <taxon>Dikarya</taxon>
        <taxon>Ascomycota</taxon>
        <taxon>Pezizomycotina</taxon>
        <taxon>Sordariomycetes</taxon>
        <taxon>Hypocreomycetidae</taxon>
        <taxon>Hypocreales</taxon>
        <taxon>Cordycipitaceae</taxon>
        <taxon>Zarea</taxon>
    </lineage>
</organism>
<dbReference type="Proteomes" id="UP001143910">
    <property type="component" value="Unassembled WGS sequence"/>
</dbReference>
<comment type="caution">
    <text evidence="1">The sequence shown here is derived from an EMBL/GenBank/DDBJ whole genome shotgun (WGS) entry which is preliminary data.</text>
</comment>
<dbReference type="EMBL" id="JANJQO010003064">
    <property type="protein sequence ID" value="KAJ2965262.1"/>
    <property type="molecule type" value="Genomic_DNA"/>
</dbReference>
<name>A0ACC1ME01_9HYPO</name>
<evidence type="ECO:0000313" key="2">
    <source>
        <dbReference type="Proteomes" id="UP001143910"/>
    </source>
</evidence>